<evidence type="ECO:0000256" key="4">
    <source>
        <dbReference type="ARBA" id="ARBA00022723"/>
    </source>
</evidence>
<dbReference type="InterPro" id="IPR008949">
    <property type="entry name" value="Isoprenoid_synthase_dom_sf"/>
</dbReference>
<dbReference type="RefSeq" id="WP_107570872.1">
    <property type="nucleotide sequence ID" value="NZ_PYYB01000004.1"/>
</dbReference>
<keyword evidence="4" id="KW-0479">Metal-binding</keyword>
<keyword evidence="5" id="KW-0460">Magnesium</keyword>
<dbReference type="FunFam" id="1.10.600.10:FF:000001">
    <property type="entry name" value="Geranylgeranyl diphosphate synthase"/>
    <property type="match status" value="1"/>
</dbReference>
<dbReference type="PANTHER" id="PTHR43281:SF1">
    <property type="entry name" value="FARNESYL DIPHOSPHATE SYNTHASE"/>
    <property type="match status" value="1"/>
</dbReference>
<dbReference type="PROSITE" id="PS00444">
    <property type="entry name" value="POLYPRENYL_SYNTHASE_2"/>
    <property type="match status" value="1"/>
</dbReference>
<dbReference type="Gene3D" id="1.10.600.10">
    <property type="entry name" value="Farnesyl Diphosphate Synthase"/>
    <property type="match status" value="1"/>
</dbReference>
<proteinExistence type="inferred from homology"/>
<sequence>MGYPDALRDEVEAYLEGLSFAPPGATDGLQEAMRYSLLAGGKRIRPVLALATARAVGLPHEAVLPYAAALELVHTYSLIHDDLPAMDDDDLRRGRPTCHVKYGEDVAILAGDALYAEAFHLLLRSTTAVGAMDPADVIAAAAELAAATGVDGMVGGQYIDVAGTATTAQELRALHALKTGRLIGASVVGVLLLGGIKEPATMAYRQYATEIGVLFQIVDDILDVTGTDADLGKPQGSDERHGKRTYVSEFGLDGARELAARCHQDARTTLATAAAAHDGRADELEQITDFILTRTA</sequence>
<evidence type="ECO:0000256" key="2">
    <source>
        <dbReference type="ARBA" id="ARBA00006706"/>
    </source>
</evidence>
<comment type="caution">
    <text evidence="8">The sequence shown here is derived from an EMBL/GenBank/DDBJ whole genome shotgun (WGS) entry which is preliminary data.</text>
</comment>
<dbReference type="GO" id="GO:0016114">
    <property type="term" value="P:terpenoid biosynthetic process"/>
    <property type="evidence" value="ECO:0007669"/>
    <property type="project" value="UniProtKB-ARBA"/>
</dbReference>
<gene>
    <name evidence="8" type="ORF">C7Y72_19450</name>
</gene>
<evidence type="ECO:0000256" key="7">
    <source>
        <dbReference type="RuleBase" id="RU004466"/>
    </source>
</evidence>
<reference evidence="8 9" key="1">
    <citation type="submission" date="2018-03" db="EMBL/GenBank/DDBJ databases">
        <title>Aquarubrobacter algicola gen. nov., sp. nov., a novel actinobacterium isolated from shallow eutrophic lake during the end of cyanobacterial harmful algal blooms.</title>
        <authorList>
            <person name="Chun S.J."/>
        </authorList>
    </citation>
    <scope>NUCLEOTIDE SEQUENCE [LARGE SCALE GENOMIC DNA]</scope>
    <source>
        <strain evidence="8 9">Seoho-28</strain>
    </source>
</reference>
<comment type="similarity">
    <text evidence="2 7">Belongs to the FPP/GGPP synthase family.</text>
</comment>
<dbReference type="InterPro" id="IPR000092">
    <property type="entry name" value="Polyprenyl_synt"/>
</dbReference>
<dbReference type="AlphaFoldDB" id="A0A2T4UC48"/>
<dbReference type="SUPFAM" id="SSF48576">
    <property type="entry name" value="Terpenoid synthases"/>
    <property type="match status" value="1"/>
</dbReference>
<dbReference type="Pfam" id="PF00348">
    <property type="entry name" value="polyprenyl_synt"/>
    <property type="match status" value="1"/>
</dbReference>
<dbReference type="InterPro" id="IPR053378">
    <property type="entry name" value="Prenyl_diphosphate_synthase"/>
</dbReference>
<dbReference type="SFLD" id="SFLDG01017">
    <property type="entry name" value="Polyprenyl_Transferase_Like"/>
    <property type="match status" value="1"/>
</dbReference>
<evidence type="ECO:0000256" key="3">
    <source>
        <dbReference type="ARBA" id="ARBA00022679"/>
    </source>
</evidence>
<dbReference type="OrthoDB" id="4497239at2"/>
<dbReference type="GO" id="GO:0004659">
    <property type="term" value="F:prenyltransferase activity"/>
    <property type="evidence" value="ECO:0007669"/>
    <property type="project" value="InterPro"/>
</dbReference>
<evidence type="ECO:0000313" key="8">
    <source>
        <dbReference type="EMBL" id="PTL54772.1"/>
    </source>
</evidence>
<dbReference type="Proteomes" id="UP000240739">
    <property type="component" value="Unassembled WGS sequence"/>
</dbReference>
<dbReference type="EMBL" id="PYYB01000004">
    <property type="protein sequence ID" value="PTL54772.1"/>
    <property type="molecule type" value="Genomic_DNA"/>
</dbReference>
<name>A0A2T4UC48_9ACTN</name>
<keyword evidence="9" id="KW-1185">Reference proteome</keyword>
<dbReference type="CDD" id="cd00685">
    <property type="entry name" value="Trans_IPPS_HT"/>
    <property type="match status" value="1"/>
</dbReference>
<evidence type="ECO:0000256" key="5">
    <source>
        <dbReference type="ARBA" id="ARBA00022842"/>
    </source>
</evidence>
<dbReference type="GO" id="GO:0046872">
    <property type="term" value="F:metal ion binding"/>
    <property type="evidence" value="ECO:0007669"/>
    <property type="project" value="UniProtKB-KW"/>
</dbReference>
<protein>
    <submittedName>
        <fullName evidence="8">Polyprenyl synthetase family protein</fullName>
    </submittedName>
</protein>
<comment type="cofactor">
    <cofactor evidence="1">
        <name>Mg(2+)</name>
        <dbReference type="ChEBI" id="CHEBI:18420"/>
    </cofactor>
</comment>
<evidence type="ECO:0000256" key="1">
    <source>
        <dbReference type="ARBA" id="ARBA00001946"/>
    </source>
</evidence>
<accession>A0A2T4UC48</accession>
<dbReference type="NCBIfam" id="NF045485">
    <property type="entry name" value="FPPsyn"/>
    <property type="match status" value="1"/>
</dbReference>
<evidence type="ECO:0000256" key="6">
    <source>
        <dbReference type="ARBA" id="ARBA00023229"/>
    </source>
</evidence>
<evidence type="ECO:0000313" key="9">
    <source>
        <dbReference type="Proteomes" id="UP000240739"/>
    </source>
</evidence>
<organism evidence="8 9">
    <name type="scientific">Paraconexibacter algicola</name>
    <dbReference type="NCBI Taxonomy" id="2133960"/>
    <lineage>
        <taxon>Bacteria</taxon>
        <taxon>Bacillati</taxon>
        <taxon>Actinomycetota</taxon>
        <taxon>Thermoleophilia</taxon>
        <taxon>Solirubrobacterales</taxon>
        <taxon>Paraconexibacteraceae</taxon>
        <taxon>Paraconexibacter</taxon>
    </lineage>
</organism>
<keyword evidence="6" id="KW-0414">Isoprene biosynthesis</keyword>
<dbReference type="SFLD" id="SFLDS00005">
    <property type="entry name" value="Isoprenoid_Synthase_Type_I"/>
    <property type="match status" value="1"/>
</dbReference>
<dbReference type="PROSITE" id="PS00723">
    <property type="entry name" value="POLYPRENYL_SYNTHASE_1"/>
    <property type="match status" value="1"/>
</dbReference>
<dbReference type="GO" id="GO:0005737">
    <property type="term" value="C:cytoplasm"/>
    <property type="evidence" value="ECO:0007669"/>
    <property type="project" value="UniProtKB-ARBA"/>
</dbReference>
<dbReference type="InterPro" id="IPR033749">
    <property type="entry name" value="Polyprenyl_synt_CS"/>
</dbReference>
<keyword evidence="3 7" id="KW-0808">Transferase</keyword>
<dbReference type="PANTHER" id="PTHR43281">
    <property type="entry name" value="FARNESYL DIPHOSPHATE SYNTHASE"/>
    <property type="match status" value="1"/>
</dbReference>